<name>A0AAV9KFE3_9SOLN</name>
<accession>A0AAV9KFE3</accession>
<evidence type="ECO:0000313" key="1">
    <source>
        <dbReference type="EMBL" id="KAK4712150.1"/>
    </source>
</evidence>
<gene>
    <name evidence="1" type="ORF">R3W88_006663</name>
</gene>
<protein>
    <recommendedName>
        <fullName evidence="3">Retrotransposon gag domain-containing protein</fullName>
    </recommendedName>
</protein>
<evidence type="ECO:0008006" key="3">
    <source>
        <dbReference type="Google" id="ProtNLM"/>
    </source>
</evidence>
<reference evidence="1 2" key="1">
    <citation type="submission" date="2023-10" db="EMBL/GenBank/DDBJ databases">
        <title>Genome-Wide Identification Analysis in wild type Solanum Pinnatisectum Reveals Some Genes Defensing Phytophthora Infestans.</title>
        <authorList>
            <person name="Sun C."/>
        </authorList>
    </citation>
    <scope>NUCLEOTIDE SEQUENCE [LARGE SCALE GENOMIC DNA]</scope>
    <source>
        <strain evidence="1">LQN</strain>
        <tissue evidence="1">Leaf</tissue>
    </source>
</reference>
<proteinExistence type="predicted"/>
<keyword evidence="2" id="KW-1185">Reference proteome</keyword>
<comment type="caution">
    <text evidence="1">The sequence shown here is derived from an EMBL/GenBank/DDBJ whole genome shotgun (WGS) entry which is preliminary data.</text>
</comment>
<dbReference type="EMBL" id="JAWPEI010000011">
    <property type="protein sequence ID" value="KAK4712150.1"/>
    <property type="molecule type" value="Genomic_DNA"/>
</dbReference>
<dbReference type="AlphaFoldDB" id="A0AAV9KFE3"/>
<organism evidence="1 2">
    <name type="scientific">Solanum pinnatisectum</name>
    <name type="common">tansyleaf nightshade</name>
    <dbReference type="NCBI Taxonomy" id="50273"/>
    <lineage>
        <taxon>Eukaryota</taxon>
        <taxon>Viridiplantae</taxon>
        <taxon>Streptophyta</taxon>
        <taxon>Embryophyta</taxon>
        <taxon>Tracheophyta</taxon>
        <taxon>Spermatophyta</taxon>
        <taxon>Magnoliopsida</taxon>
        <taxon>eudicotyledons</taxon>
        <taxon>Gunneridae</taxon>
        <taxon>Pentapetalae</taxon>
        <taxon>asterids</taxon>
        <taxon>lamiids</taxon>
        <taxon>Solanales</taxon>
        <taxon>Solanaceae</taxon>
        <taxon>Solanoideae</taxon>
        <taxon>Solaneae</taxon>
        <taxon>Solanum</taxon>
    </lineage>
</organism>
<sequence length="297" mass="34196">MWLSLPCLYFDGEALAWFNWLYRNKQFYDWKHFTDKLFYHYRRQTVTEFGLPPVIDLLLQIDVNLSRMHRHLDNIHNTLSACSQKFYDAPAHSYLTASLADKCDIEEVAEQEFNSVVTHTIETLGPMLESKNDLKDDPINYACKMFAEMPNKKIAMKVEHTVINDSENLASHMFDEMFQTISAVKGEYNDLVMFNMQLGLGIALCSEGMSGMLSTCTYVQLINRGIIDHFSRLGHASLILTLHLILPDQFGLALPFDLGSRLLTTVLRVTRNYVFCVALDNLDHNKLIMSTLWYSCI</sequence>
<dbReference type="Proteomes" id="UP001311915">
    <property type="component" value="Unassembled WGS sequence"/>
</dbReference>
<evidence type="ECO:0000313" key="2">
    <source>
        <dbReference type="Proteomes" id="UP001311915"/>
    </source>
</evidence>